<evidence type="ECO:0000313" key="2">
    <source>
        <dbReference type="EMBL" id="AEQ97385.1"/>
    </source>
</evidence>
<evidence type="ECO:0000313" key="3">
    <source>
        <dbReference type="Proteomes" id="UP000008851"/>
    </source>
</evidence>
<dbReference type="InterPro" id="IPR041290">
    <property type="entry name" value="Tli4_C"/>
</dbReference>
<dbReference type="AlphaFoldDB" id="G7TBX6"/>
<gene>
    <name evidence="2" type="ORF">XOC_3291</name>
</gene>
<protein>
    <recommendedName>
        <fullName evidence="1">Tle cognate immunity protein 4 C-terminal domain-containing protein</fullName>
    </recommendedName>
</protein>
<dbReference type="Pfam" id="PF18426">
    <property type="entry name" value="Tli4_C"/>
    <property type="match status" value="1"/>
</dbReference>
<feature type="domain" description="Tle cognate immunity protein 4 C-terminal" evidence="1">
    <location>
        <begin position="287"/>
        <end position="395"/>
    </location>
</feature>
<organism evidence="2 3">
    <name type="scientific">Xanthomonas oryzae pv. oryzicola (strain BLS256)</name>
    <dbReference type="NCBI Taxonomy" id="383407"/>
    <lineage>
        <taxon>Bacteria</taxon>
        <taxon>Pseudomonadati</taxon>
        <taxon>Pseudomonadota</taxon>
        <taxon>Gammaproteobacteria</taxon>
        <taxon>Lysobacterales</taxon>
        <taxon>Lysobacteraceae</taxon>
        <taxon>Xanthomonas</taxon>
    </lineage>
</organism>
<dbReference type="eggNOG" id="ENOG50340V5">
    <property type="taxonomic scope" value="Bacteria"/>
</dbReference>
<dbReference type="Proteomes" id="UP000008851">
    <property type="component" value="Chromosome"/>
</dbReference>
<proteinExistence type="predicted"/>
<dbReference type="HOGENOM" id="CLU_698191_0_0_6"/>
<accession>G7TBX6</accession>
<evidence type="ECO:0000259" key="1">
    <source>
        <dbReference type="Pfam" id="PF18426"/>
    </source>
</evidence>
<reference evidence="2 3" key="1">
    <citation type="journal article" date="2011" name="J. Bacteriol.">
        <title>Two new complete genome sequences offer insight into host and tissue specificity of plant pathogenic Xanthomonas spp.</title>
        <authorList>
            <person name="Bogdanove A.J."/>
            <person name="Koebnik R."/>
            <person name="Lu H."/>
            <person name="Furutani A."/>
            <person name="Angiuoli S.V."/>
            <person name="Patil P.B."/>
            <person name="Van Sluys M.A."/>
            <person name="Ryan R.P."/>
            <person name="Meyer D.F."/>
            <person name="Han S.W."/>
            <person name="Aparna G."/>
            <person name="Rajaram M."/>
            <person name="Delcher A.L."/>
            <person name="Phillippy A.M."/>
            <person name="Puiu D."/>
            <person name="Schatz M.C."/>
            <person name="Shumway M."/>
            <person name="Sommer D.D."/>
            <person name="Trapnell C."/>
            <person name="Benahmed F."/>
            <person name="Dimitrov G."/>
            <person name="Madupu R."/>
            <person name="Radune D."/>
            <person name="Sullivan S."/>
            <person name="Jha G."/>
            <person name="Ishihara H."/>
            <person name="Lee S.W."/>
            <person name="Pandey A."/>
            <person name="Sharma V."/>
            <person name="Sriariyanun M."/>
            <person name="Szurek B."/>
            <person name="Vera-Cruz C.M."/>
            <person name="Dorman K.S."/>
            <person name="Ronald P.C."/>
            <person name="Verdier V."/>
            <person name="Dow J.M."/>
            <person name="Sonti R.V."/>
            <person name="Tsuge S."/>
            <person name="Brendel V.P."/>
            <person name="Rabinowicz P.D."/>
            <person name="Leach J.E."/>
            <person name="White F.F."/>
            <person name="Salzberg S.L."/>
        </authorList>
    </citation>
    <scope>NUCLEOTIDE SEQUENCE [LARGE SCALE GENOMIC DNA]</scope>
    <source>
        <strain evidence="2 3">BLS256</strain>
    </source>
</reference>
<sequence>MRCECMASPRSCPRTTSPWPATASPLFINVRLLRLAHRPERESVMIIRHAMCGVLALLALTGCGRQGPHQDKDYAAMNTIVMKPVCIGRFELSIPRDGGRDWRTDLDWAEVTRLPFNLRTTEDFWGYVEARKQFLQSQKHDTEPSLLSLYEKVGDNAVILLNRQEPSNDVVYYLERYVWLGDRGYFFKGLGEGDEIKAKLEGYKKILGRLVPHDGLERPVTNGYCINGATITGVIPDVSSGVFMRSPGLKATVLYMGTVEYADPKKIRDTPGLDPRTMSAFGNLEMDKQKYDYLKANTSASDLGSPKSFDVIRKESRNAAGRPGEEAVWRIGYHNGAVVYHFLWLNSDAAPSTPDNPSLTLSLNVGDEMDPSKKVPSEQQLFALWDAVLDSVKPRY</sequence>
<dbReference type="EMBL" id="CP003057">
    <property type="protein sequence ID" value="AEQ97385.1"/>
    <property type="molecule type" value="Genomic_DNA"/>
</dbReference>
<name>G7TBX6_XANOB</name>
<dbReference type="KEGG" id="xor:XOC_3291"/>